<feature type="compositionally biased region" description="Basic residues" evidence="1">
    <location>
        <begin position="106"/>
        <end position="121"/>
    </location>
</feature>
<dbReference type="Proteomes" id="UP001189429">
    <property type="component" value="Unassembled WGS sequence"/>
</dbReference>
<reference evidence="2" key="1">
    <citation type="submission" date="2023-10" db="EMBL/GenBank/DDBJ databases">
        <authorList>
            <person name="Chen Y."/>
            <person name="Shah S."/>
            <person name="Dougan E. K."/>
            <person name="Thang M."/>
            <person name="Chan C."/>
        </authorList>
    </citation>
    <scope>NUCLEOTIDE SEQUENCE [LARGE SCALE GENOMIC DNA]</scope>
</reference>
<dbReference type="EMBL" id="CAUYUJ010019573">
    <property type="protein sequence ID" value="CAK0892165.1"/>
    <property type="molecule type" value="Genomic_DNA"/>
</dbReference>
<gene>
    <name evidence="2" type="ORF">PCOR1329_LOCUS71897</name>
</gene>
<protein>
    <submittedName>
        <fullName evidence="2">Uncharacterized protein</fullName>
    </submittedName>
</protein>
<proteinExistence type="predicted"/>
<evidence type="ECO:0000313" key="2">
    <source>
        <dbReference type="EMBL" id="CAK0892165.1"/>
    </source>
</evidence>
<organism evidence="2 3">
    <name type="scientific">Prorocentrum cordatum</name>
    <dbReference type="NCBI Taxonomy" id="2364126"/>
    <lineage>
        <taxon>Eukaryota</taxon>
        <taxon>Sar</taxon>
        <taxon>Alveolata</taxon>
        <taxon>Dinophyceae</taxon>
        <taxon>Prorocentrales</taxon>
        <taxon>Prorocentraceae</taxon>
        <taxon>Prorocentrum</taxon>
    </lineage>
</organism>
<evidence type="ECO:0000313" key="3">
    <source>
        <dbReference type="Proteomes" id="UP001189429"/>
    </source>
</evidence>
<feature type="region of interest" description="Disordered" evidence="1">
    <location>
        <begin position="42"/>
        <end position="61"/>
    </location>
</feature>
<accession>A0ABN9X0J4</accession>
<name>A0ABN9X0J4_9DINO</name>
<comment type="caution">
    <text evidence="2">The sequence shown here is derived from an EMBL/GenBank/DDBJ whole genome shotgun (WGS) entry which is preliminary data.</text>
</comment>
<keyword evidence="3" id="KW-1185">Reference proteome</keyword>
<feature type="region of interest" description="Disordered" evidence="1">
    <location>
        <begin position="84"/>
        <end position="121"/>
    </location>
</feature>
<sequence>MSSRRPWGRGTSAAVQPGRLAWAAGAPARPRGAGWLSGASLSTALSLSPGPGRGRRWGSGEWPTVDEWSGMRACAMVFATRQQQNEATAAAELPKGGTTESTTAPPRKKKKKKKKRQPKRS</sequence>
<evidence type="ECO:0000256" key="1">
    <source>
        <dbReference type="SAM" id="MobiDB-lite"/>
    </source>
</evidence>